<evidence type="ECO:0000259" key="7">
    <source>
        <dbReference type="Pfam" id="PF01494"/>
    </source>
</evidence>
<dbReference type="InterPro" id="IPR050493">
    <property type="entry name" value="FAD-dep_Monooxygenase_BioMet"/>
</dbReference>
<dbReference type="PANTHER" id="PTHR13789:SF147">
    <property type="entry name" value="PUTATIVE (AFU_ORTHOLOGUE AFUA_2G01950)-RELATED"/>
    <property type="match status" value="1"/>
</dbReference>
<dbReference type="AlphaFoldDB" id="A0A0H2R4K9"/>
<name>A0A0H2R4K9_9AGAM</name>
<dbReference type="OrthoDB" id="1878542at2759"/>
<dbReference type="SUPFAM" id="SSF51905">
    <property type="entry name" value="FAD/NAD(P)-binding domain"/>
    <property type="match status" value="1"/>
</dbReference>
<organism evidence="8 9">
    <name type="scientific">Schizopora paradoxa</name>
    <dbReference type="NCBI Taxonomy" id="27342"/>
    <lineage>
        <taxon>Eukaryota</taxon>
        <taxon>Fungi</taxon>
        <taxon>Dikarya</taxon>
        <taxon>Basidiomycota</taxon>
        <taxon>Agaricomycotina</taxon>
        <taxon>Agaricomycetes</taxon>
        <taxon>Hymenochaetales</taxon>
        <taxon>Schizoporaceae</taxon>
        <taxon>Schizopora</taxon>
    </lineage>
</organism>
<dbReference type="EMBL" id="KQ086182">
    <property type="protein sequence ID" value="KLO06774.1"/>
    <property type="molecule type" value="Genomic_DNA"/>
</dbReference>
<dbReference type="Gene3D" id="3.50.50.60">
    <property type="entry name" value="FAD/NAD(P)-binding domain"/>
    <property type="match status" value="1"/>
</dbReference>
<dbReference type="SUPFAM" id="SSF54373">
    <property type="entry name" value="FAD-linked reductases, C-terminal domain"/>
    <property type="match status" value="1"/>
</dbReference>
<dbReference type="Pfam" id="PF01494">
    <property type="entry name" value="FAD_binding_3"/>
    <property type="match status" value="1"/>
</dbReference>
<feature type="region of interest" description="Disordered" evidence="6">
    <location>
        <begin position="532"/>
        <end position="569"/>
    </location>
</feature>
<keyword evidence="2" id="KW-0285">Flavoprotein</keyword>
<sequence>MAEPLYDGRQARHRLRVVVVGCGLAGLSAAITLSASGHTVTLLDAASSPTLREARTGAGIQVSPNMSKILVRWGLAGALEKLGVQPQAAVLRRYSDGAVVGYSCWDSETMTDRYGAGYYHLHRADLHRILFDRAISSPNVSLKLGTRVTSIDPDAPSVTLSSGDVLSADLIIGADGVHSLVRHAVVGRPAHAQRTGDAAYRAVIPTSLMMDDPQLRELVERPEMTTWMGPGRHIMGYCVRARQEYNVVMLHPDSSPIPVSTVYVNGSGTGGNMPEDWTSDSHACSAEQMRADFADFEPRVRALLARIDRPLKWRLRERPPNERWVHPSGKVVLIGDACHPMLPYRAQGAALSLEDAAFLGSLLSRLQSPSALPALLTAYESLRTQRATTTFESASLNRFTFHLPDGPAQEARDRSMRRAMRTELRAARARGIGVGLALEGGMGSIGSFGTTSSEADSCSIRSGETPNSAGIYGSLDDGIKKRKNADNANQWADAAKNDAQYGYDAEAEADAWWGREGAELVERLEREEEELAKLNAGGGGGGAARGVEGRGGEKGWKKTFGSSFFKRTK</sequence>
<feature type="compositionally biased region" description="Basic and acidic residues" evidence="6">
    <location>
        <begin position="547"/>
        <end position="556"/>
    </location>
</feature>
<reference evidence="8 9" key="1">
    <citation type="submission" date="2015-04" db="EMBL/GenBank/DDBJ databases">
        <title>Complete genome sequence of Schizopora paradoxa KUC8140, a cosmopolitan wood degrader in East Asia.</title>
        <authorList>
            <consortium name="DOE Joint Genome Institute"/>
            <person name="Min B."/>
            <person name="Park H."/>
            <person name="Jang Y."/>
            <person name="Kim J.-J."/>
            <person name="Kim K.H."/>
            <person name="Pangilinan J."/>
            <person name="Lipzen A."/>
            <person name="Riley R."/>
            <person name="Grigoriev I.V."/>
            <person name="Spatafora J.W."/>
            <person name="Choi I.-G."/>
        </authorList>
    </citation>
    <scope>NUCLEOTIDE SEQUENCE [LARGE SCALE GENOMIC DNA]</scope>
    <source>
        <strain evidence="8 9">KUC8140</strain>
    </source>
</reference>
<accession>A0A0H2R4K9</accession>
<keyword evidence="4" id="KW-0560">Oxidoreductase</keyword>
<dbReference type="InParanoid" id="A0A0H2R4K9"/>
<gene>
    <name evidence="8" type="ORF">SCHPADRAFT_837556</name>
</gene>
<evidence type="ECO:0000256" key="5">
    <source>
        <dbReference type="ARBA" id="ARBA00023033"/>
    </source>
</evidence>
<keyword evidence="9" id="KW-1185">Reference proteome</keyword>
<comment type="similarity">
    <text evidence="1">Belongs to the paxM FAD-dependent monooxygenase family.</text>
</comment>
<dbReference type="PRINTS" id="PR00420">
    <property type="entry name" value="RNGMNOXGNASE"/>
</dbReference>
<evidence type="ECO:0000256" key="1">
    <source>
        <dbReference type="ARBA" id="ARBA00007992"/>
    </source>
</evidence>
<evidence type="ECO:0000256" key="6">
    <source>
        <dbReference type="SAM" id="MobiDB-lite"/>
    </source>
</evidence>
<feature type="domain" description="FAD-binding" evidence="7">
    <location>
        <begin position="15"/>
        <end position="391"/>
    </location>
</feature>
<dbReference type="GO" id="GO:0071949">
    <property type="term" value="F:FAD binding"/>
    <property type="evidence" value="ECO:0007669"/>
    <property type="project" value="InterPro"/>
</dbReference>
<dbReference type="Proteomes" id="UP000053477">
    <property type="component" value="Unassembled WGS sequence"/>
</dbReference>
<evidence type="ECO:0000256" key="2">
    <source>
        <dbReference type="ARBA" id="ARBA00022630"/>
    </source>
</evidence>
<dbReference type="STRING" id="27342.A0A0H2R4K9"/>
<proteinExistence type="inferred from homology"/>
<evidence type="ECO:0000313" key="8">
    <source>
        <dbReference type="EMBL" id="KLO06774.1"/>
    </source>
</evidence>
<dbReference type="InterPro" id="IPR002938">
    <property type="entry name" value="FAD-bd"/>
</dbReference>
<evidence type="ECO:0000313" key="9">
    <source>
        <dbReference type="Proteomes" id="UP000053477"/>
    </source>
</evidence>
<evidence type="ECO:0000256" key="3">
    <source>
        <dbReference type="ARBA" id="ARBA00022827"/>
    </source>
</evidence>
<keyword evidence="3" id="KW-0274">FAD</keyword>
<dbReference type="GO" id="GO:0004497">
    <property type="term" value="F:monooxygenase activity"/>
    <property type="evidence" value="ECO:0007669"/>
    <property type="project" value="UniProtKB-KW"/>
</dbReference>
<evidence type="ECO:0000256" key="4">
    <source>
        <dbReference type="ARBA" id="ARBA00023002"/>
    </source>
</evidence>
<dbReference type="PANTHER" id="PTHR13789">
    <property type="entry name" value="MONOOXYGENASE"/>
    <property type="match status" value="1"/>
</dbReference>
<keyword evidence="5" id="KW-0503">Monooxygenase</keyword>
<protein>
    <submittedName>
        <fullName evidence="8">FAD/NAD(P)-binding domain-containing protein</fullName>
    </submittedName>
</protein>
<dbReference type="InterPro" id="IPR036188">
    <property type="entry name" value="FAD/NAD-bd_sf"/>
</dbReference>